<dbReference type="InterPro" id="IPR036812">
    <property type="entry name" value="NAD(P)_OxRdtase_dom_sf"/>
</dbReference>
<dbReference type="PANTHER" id="PTHR43364:SF6">
    <property type="entry name" value="OXIDOREDUCTASE-RELATED"/>
    <property type="match status" value="1"/>
</dbReference>
<gene>
    <name evidence="2" type="ORF">AB0301_00220</name>
</gene>
<evidence type="ECO:0000259" key="1">
    <source>
        <dbReference type="Pfam" id="PF00248"/>
    </source>
</evidence>
<proteinExistence type="predicted"/>
<evidence type="ECO:0000313" key="2">
    <source>
        <dbReference type="EMBL" id="MEW1973497.1"/>
    </source>
</evidence>
<accession>A0ABV3LCA4</accession>
<name>A0ABV3LCA4_9MICO</name>
<dbReference type="PANTHER" id="PTHR43364">
    <property type="entry name" value="NADH-SPECIFIC METHYLGLYOXAL REDUCTASE-RELATED"/>
    <property type="match status" value="1"/>
</dbReference>
<dbReference type="EMBL" id="JBFBMH010000001">
    <property type="protein sequence ID" value="MEW1973497.1"/>
    <property type="molecule type" value="Genomic_DNA"/>
</dbReference>
<dbReference type="Gene3D" id="3.20.20.100">
    <property type="entry name" value="NADP-dependent oxidoreductase domain"/>
    <property type="match status" value="1"/>
</dbReference>
<dbReference type="RefSeq" id="WP_366231955.1">
    <property type="nucleotide sequence ID" value="NZ_JBFBMH010000001.1"/>
</dbReference>
<dbReference type="SUPFAM" id="SSF51430">
    <property type="entry name" value="NAD(P)-linked oxidoreductase"/>
    <property type="match status" value="1"/>
</dbReference>
<sequence>MRLFSAGAADQQASLQEHSLVHPSAPIPVVGPGVGEGIRVPLGETGLETFPLMLGAAEFGWNVDLETSHAILDRYVEFGGNAIHTADGFSGGRSEHIIGQWLSSRGHRDRTLLSVRIGSHADNPGLGSVNLVRAVEGSLTRLGAERIDVLHLDATLDQQTNLEDTLATVEWLRDAGKISAVGAFGFAPERLVEARILAAAGYPRIEVLDEPYNLIRRQTFEGDLRLVAGAQSLAVTPSHALEHGFLSGRHRSKALMSQGVRGEQLRGHLNRRGIRILRALDQVATEISAPVAAVSIAWLLAQRTIAAPIVNTFATQHVEELMQGAGITLSRTQIADLTRAGN</sequence>
<dbReference type="Pfam" id="PF00248">
    <property type="entry name" value="Aldo_ket_red"/>
    <property type="match status" value="1"/>
</dbReference>
<protein>
    <submittedName>
        <fullName evidence="2">Aldo/keto reductase</fullName>
    </submittedName>
</protein>
<reference evidence="2 3" key="1">
    <citation type="submission" date="2024-06" db="EMBL/GenBank/DDBJ databases">
        <title>The Natural Products Discovery Center: Release of the First 8490 Sequenced Strains for Exploring Actinobacteria Biosynthetic Diversity.</title>
        <authorList>
            <person name="Kalkreuter E."/>
            <person name="Kautsar S.A."/>
            <person name="Yang D."/>
            <person name="Bader C.D."/>
            <person name="Teijaro C.N."/>
            <person name="Fluegel L."/>
            <person name="Davis C.M."/>
            <person name="Simpson J.R."/>
            <person name="Lauterbach L."/>
            <person name="Steele A.D."/>
            <person name="Gui C."/>
            <person name="Meng S."/>
            <person name="Li G."/>
            <person name="Viehrig K."/>
            <person name="Ye F."/>
            <person name="Su P."/>
            <person name="Kiefer A.F."/>
            <person name="Nichols A."/>
            <person name="Cepeda A.J."/>
            <person name="Yan W."/>
            <person name="Fan B."/>
            <person name="Jiang Y."/>
            <person name="Adhikari A."/>
            <person name="Zheng C.-J."/>
            <person name="Schuster L."/>
            <person name="Cowan T.M."/>
            <person name="Smanski M.J."/>
            <person name="Chevrette M.G."/>
            <person name="De Carvalho L.P.S."/>
            <person name="Shen B."/>
        </authorList>
    </citation>
    <scope>NUCLEOTIDE SEQUENCE [LARGE SCALE GENOMIC DNA]</scope>
    <source>
        <strain evidence="2 3">NPDC077434</strain>
    </source>
</reference>
<dbReference type="InterPro" id="IPR023210">
    <property type="entry name" value="NADP_OxRdtase_dom"/>
</dbReference>
<dbReference type="Proteomes" id="UP001553715">
    <property type="component" value="Unassembled WGS sequence"/>
</dbReference>
<feature type="domain" description="NADP-dependent oxidoreductase" evidence="1">
    <location>
        <begin position="51"/>
        <end position="339"/>
    </location>
</feature>
<keyword evidence="3" id="KW-1185">Reference proteome</keyword>
<comment type="caution">
    <text evidence="2">The sequence shown here is derived from an EMBL/GenBank/DDBJ whole genome shotgun (WGS) entry which is preliminary data.</text>
</comment>
<organism evidence="2 3">
    <name type="scientific">Microbacterium profundi</name>
    <dbReference type="NCBI Taxonomy" id="450380"/>
    <lineage>
        <taxon>Bacteria</taxon>
        <taxon>Bacillati</taxon>
        <taxon>Actinomycetota</taxon>
        <taxon>Actinomycetes</taxon>
        <taxon>Micrococcales</taxon>
        <taxon>Microbacteriaceae</taxon>
        <taxon>Microbacterium</taxon>
    </lineage>
</organism>
<evidence type="ECO:0000313" key="3">
    <source>
        <dbReference type="Proteomes" id="UP001553715"/>
    </source>
</evidence>
<dbReference type="InterPro" id="IPR050523">
    <property type="entry name" value="AKR_Detox_Biosynth"/>
</dbReference>